<dbReference type="InterPro" id="IPR051081">
    <property type="entry name" value="HTH_MetalResp_TranReg"/>
</dbReference>
<accession>C6DZM0</accession>
<keyword evidence="3" id="KW-0804">Transcription</keyword>
<dbReference type="PANTHER" id="PTHR33154">
    <property type="entry name" value="TRANSCRIPTIONAL REGULATOR, ARSR FAMILY"/>
    <property type="match status" value="1"/>
</dbReference>
<proteinExistence type="predicted"/>
<dbReference type="InterPro" id="IPR036390">
    <property type="entry name" value="WH_DNA-bd_sf"/>
</dbReference>
<dbReference type="SUPFAM" id="SSF46785">
    <property type="entry name" value="Winged helix' DNA-binding domain"/>
    <property type="match status" value="1"/>
</dbReference>
<evidence type="ECO:0000256" key="3">
    <source>
        <dbReference type="ARBA" id="ARBA00023163"/>
    </source>
</evidence>
<reference evidence="5" key="1">
    <citation type="submission" date="2009-07" db="EMBL/GenBank/DDBJ databases">
        <title>Complete sequence of Geobacter sp. M21.</title>
        <authorList>
            <consortium name="US DOE Joint Genome Institute"/>
            <person name="Lucas S."/>
            <person name="Copeland A."/>
            <person name="Lapidus A."/>
            <person name="Glavina del Rio T."/>
            <person name="Dalin E."/>
            <person name="Tice H."/>
            <person name="Bruce D."/>
            <person name="Goodwin L."/>
            <person name="Pitluck S."/>
            <person name="Saunders E."/>
            <person name="Brettin T."/>
            <person name="Detter J.C."/>
            <person name="Han C."/>
            <person name="Larimer F."/>
            <person name="Land M."/>
            <person name="Hauser L."/>
            <person name="Kyrpides N."/>
            <person name="Ovchinnikova G."/>
            <person name="Lovley D."/>
        </authorList>
    </citation>
    <scope>NUCLEOTIDE SEQUENCE [LARGE SCALE GENOMIC DNA]</scope>
    <source>
        <strain evidence="5">M21</strain>
    </source>
</reference>
<evidence type="ECO:0000256" key="1">
    <source>
        <dbReference type="ARBA" id="ARBA00023015"/>
    </source>
</evidence>
<evidence type="ECO:0000256" key="2">
    <source>
        <dbReference type="ARBA" id="ARBA00023125"/>
    </source>
</evidence>
<dbReference type="Gene3D" id="1.10.10.10">
    <property type="entry name" value="Winged helix-like DNA-binding domain superfamily/Winged helix DNA-binding domain"/>
    <property type="match status" value="1"/>
</dbReference>
<dbReference type="KEGG" id="gem:GM21_0522"/>
<dbReference type="Pfam" id="PF01022">
    <property type="entry name" value="HTH_5"/>
    <property type="match status" value="1"/>
</dbReference>
<dbReference type="HOGENOM" id="CLU_097806_4_1_7"/>
<feature type="domain" description="HTH arsR-type" evidence="4">
    <location>
        <begin position="16"/>
        <end position="109"/>
    </location>
</feature>
<name>C6DZM0_GEOSM</name>
<dbReference type="AlphaFoldDB" id="C6DZM0"/>
<gene>
    <name evidence="5" type="ordered locus">GM21_0522</name>
</gene>
<dbReference type="CDD" id="cd00090">
    <property type="entry name" value="HTH_ARSR"/>
    <property type="match status" value="1"/>
</dbReference>
<protein>
    <submittedName>
        <fullName evidence="5">Transcriptional regulator, ArsR family</fullName>
    </submittedName>
</protein>
<evidence type="ECO:0000313" key="5">
    <source>
        <dbReference type="EMBL" id="ACT16602.1"/>
    </source>
</evidence>
<sequence>MGKSEVKMTKNTDIQQPSRDDIALTQVLHALSDPVRMQIVLKIAKSREVACGAFDIPMPKSTLSHHFKVLRESGILATRREGNEWINSLRFEDLEARFPGIITAIIAAQQQR</sequence>
<dbReference type="PANTHER" id="PTHR33154:SF12">
    <property type="entry name" value="TRANSCRIPTIONAL REGULATORY PROTEIN"/>
    <property type="match status" value="1"/>
</dbReference>
<evidence type="ECO:0000259" key="4">
    <source>
        <dbReference type="PROSITE" id="PS50987"/>
    </source>
</evidence>
<dbReference type="InterPro" id="IPR036388">
    <property type="entry name" value="WH-like_DNA-bd_sf"/>
</dbReference>
<dbReference type="eggNOG" id="COG0640">
    <property type="taxonomic scope" value="Bacteria"/>
</dbReference>
<dbReference type="EMBL" id="CP001661">
    <property type="protein sequence ID" value="ACT16602.1"/>
    <property type="molecule type" value="Genomic_DNA"/>
</dbReference>
<dbReference type="InterPro" id="IPR001845">
    <property type="entry name" value="HTH_ArsR_DNA-bd_dom"/>
</dbReference>
<dbReference type="InterPro" id="IPR011991">
    <property type="entry name" value="ArsR-like_HTH"/>
</dbReference>
<dbReference type="SMART" id="SM00418">
    <property type="entry name" value="HTH_ARSR"/>
    <property type="match status" value="1"/>
</dbReference>
<organism evidence="5">
    <name type="scientific">Geobacter sp. (strain M21)</name>
    <dbReference type="NCBI Taxonomy" id="443144"/>
    <lineage>
        <taxon>Bacteria</taxon>
        <taxon>Pseudomonadati</taxon>
        <taxon>Thermodesulfobacteriota</taxon>
        <taxon>Desulfuromonadia</taxon>
        <taxon>Geobacterales</taxon>
        <taxon>Geobacteraceae</taxon>
        <taxon>Geobacter</taxon>
    </lineage>
</organism>
<dbReference type="GO" id="GO:0003677">
    <property type="term" value="F:DNA binding"/>
    <property type="evidence" value="ECO:0007669"/>
    <property type="project" value="UniProtKB-KW"/>
</dbReference>
<dbReference type="PRINTS" id="PR00778">
    <property type="entry name" value="HTHARSR"/>
</dbReference>
<dbReference type="GO" id="GO:0003700">
    <property type="term" value="F:DNA-binding transcription factor activity"/>
    <property type="evidence" value="ECO:0007669"/>
    <property type="project" value="InterPro"/>
</dbReference>
<dbReference type="PROSITE" id="PS50987">
    <property type="entry name" value="HTH_ARSR_2"/>
    <property type="match status" value="1"/>
</dbReference>
<keyword evidence="1" id="KW-0805">Transcription regulation</keyword>
<dbReference type="STRING" id="443144.GM21_0522"/>
<keyword evidence="2" id="KW-0238">DNA-binding</keyword>